<dbReference type="EMBL" id="JBAMIC010000001">
    <property type="protein sequence ID" value="KAK7116720.1"/>
    <property type="molecule type" value="Genomic_DNA"/>
</dbReference>
<gene>
    <name evidence="2" type="ORF">V1264_002351</name>
</gene>
<sequence length="455" mass="51768">MLFLLNSTLLHYRDIAPKRTRSRRRNRSHSKIVQGLSPSGRKISFRGCTARAASELEKTDPRHISEQQGHQDSKTKEGGVSQVRRHQAMTSTPQGIIEFQGTGRKRRSRTEKGDEKPLHVSGHYDEIDCMTIVVRSDVRQVKVTPRQDGGLRAVSSAGARLRKAWKKERDVREAENDEEEFEEEDEKFDDEEDQTDEDGDGVEFEPERSRAAGKENGSHQLRVSFRSELRIPPTPDDGEGGRHSDHECDVDWQQMAEGRRITPIKRRLGGGKMGGSSPTPFRLLGVPPSYHDGAKFEDLSVGNQFLCILRKLPFLSDIVRDPRDPAPLAYVCDVPTLIRDDFTRRLLEIAPTRRDERDLKRKLSELYPDVDDYDSEQDPDYQPDEPDTTDPLEYTEAEAAGVSDEDEDDVIYCGDVTHIINAEDETDTTESQDYERGNEDSSDHWEDLDTEVTLD</sequence>
<feature type="compositionally biased region" description="Basic residues" evidence="1">
    <location>
        <begin position="18"/>
        <end position="30"/>
    </location>
</feature>
<reference evidence="2 3" key="1">
    <citation type="submission" date="2024-02" db="EMBL/GenBank/DDBJ databases">
        <title>Chromosome-scale genome assembly of the rough periwinkle Littorina saxatilis.</title>
        <authorList>
            <person name="De Jode A."/>
            <person name="Faria R."/>
            <person name="Formenti G."/>
            <person name="Sims Y."/>
            <person name="Smith T.P."/>
            <person name="Tracey A."/>
            <person name="Wood J.M.D."/>
            <person name="Zagrodzka Z.B."/>
            <person name="Johannesson K."/>
            <person name="Butlin R.K."/>
            <person name="Leder E.H."/>
        </authorList>
    </citation>
    <scope>NUCLEOTIDE SEQUENCE [LARGE SCALE GENOMIC DNA]</scope>
    <source>
        <strain evidence="2">Snail1</strain>
        <tissue evidence="2">Muscle</tissue>
    </source>
</reference>
<dbReference type="Proteomes" id="UP001374579">
    <property type="component" value="Unassembled WGS sequence"/>
</dbReference>
<keyword evidence="3" id="KW-1185">Reference proteome</keyword>
<protein>
    <submittedName>
        <fullName evidence="2">Uncharacterized protein</fullName>
    </submittedName>
</protein>
<organism evidence="2 3">
    <name type="scientific">Littorina saxatilis</name>
    <dbReference type="NCBI Taxonomy" id="31220"/>
    <lineage>
        <taxon>Eukaryota</taxon>
        <taxon>Metazoa</taxon>
        <taxon>Spiralia</taxon>
        <taxon>Lophotrochozoa</taxon>
        <taxon>Mollusca</taxon>
        <taxon>Gastropoda</taxon>
        <taxon>Caenogastropoda</taxon>
        <taxon>Littorinimorpha</taxon>
        <taxon>Littorinoidea</taxon>
        <taxon>Littorinidae</taxon>
        <taxon>Littorina</taxon>
    </lineage>
</organism>
<feature type="compositionally biased region" description="Acidic residues" evidence="1">
    <location>
        <begin position="368"/>
        <end position="392"/>
    </location>
</feature>
<feature type="region of interest" description="Disordered" evidence="1">
    <location>
        <begin position="157"/>
        <end position="246"/>
    </location>
</feature>
<feature type="compositionally biased region" description="Basic and acidic residues" evidence="1">
    <location>
        <begin position="110"/>
        <end position="120"/>
    </location>
</feature>
<feature type="compositionally biased region" description="Acidic residues" evidence="1">
    <location>
        <begin position="422"/>
        <end position="432"/>
    </location>
</feature>
<evidence type="ECO:0000313" key="3">
    <source>
        <dbReference type="Proteomes" id="UP001374579"/>
    </source>
</evidence>
<feature type="region of interest" description="Disordered" evidence="1">
    <location>
        <begin position="416"/>
        <end position="455"/>
    </location>
</feature>
<comment type="caution">
    <text evidence="2">The sequence shown here is derived from an EMBL/GenBank/DDBJ whole genome shotgun (WGS) entry which is preliminary data.</text>
</comment>
<proteinExistence type="predicted"/>
<name>A0AAN9GS15_9CAEN</name>
<evidence type="ECO:0000313" key="2">
    <source>
        <dbReference type="EMBL" id="KAK7116720.1"/>
    </source>
</evidence>
<dbReference type="AlphaFoldDB" id="A0AAN9GS15"/>
<feature type="region of interest" description="Disordered" evidence="1">
    <location>
        <begin position="16"/>
        <end position="120"/>
    </location>
</feature>
<feature type="compositionally biased region" description="Basic and acidic residues" evidence="1">
    <location>
        <begin position="433"/>
        <end position="447"/>
    </location>
</feature>
<feature type="compositionally biased region" description="Basic and acidic residues" evidence="1">
    <location>
        <begin position="205"/>
        <end position="217"/>
    </location>
</feature>
<evidence type="ECO:0000256" key="1">
    <source>
        <dbReference type="SAM" id="MobiDB-lite"/>
    </source>
</evidence>
<feature type="compositionally biased region" description="Acidic residues" evidence="1">
    <location>
        <begin position="175"/>
        <end position="204"/>
    </location>
</feature>
<feature type="region of interest" description="Disordered" evidence="1">
    <location>
        <begin position="365"/>
        <end position="392"/>
    </location>
</feature>
<feature type="compositionally biased region" description="Basic and acidic residues" evidence="1">
    <location>
        <begin position="54"/>
        <end position="77"/>
    </location>
</feature>
<accession>A0AAN9GS15</accession>